<keyword evidence="1" id="KW-0472">Membrane</keyword>
<protein>
    <submittedName>
        <fullName evidence="2">Uncharacterized protein</fullName>
    </submittedName>
</protein>
<keyword evidence="1" id="KW-0812">Transmembrane</keyword>
<evidence type="ECO:0000256" key="1">
    <source>
        <dbReference type="SAM" id="Phobius"/>
    </source>
</evidence>
<proteinExistence type="predicted"/>
<reference evidence="2 3" key="1">
    <citation type="submission" date="2024-08" db="EMBL/GenBank/DDBJ databases">
        <title>Gnathostoma spinigerum genome.</title>
        <authorList>
            <person name="Gonzalez-Bertolin B."/>
            <person name="Monzon S."/>
            <person name="Zaballos A."/>
            <person name="Jimenez P."/>
            <person name="Dekumyoy P."/>
            <person name="Varona S."/>
            <person name="Cuesta I."/>
            <person name="Sumanam S."/>
            <person name="Adisakwattana P."/>
            <person name="Gasser R.B."/>
            <person name="Hernandez-Gonzalez A."/>
            <person name="Young N.D."/>
            <person name="Perteguer M.J."/>
        </authorList>
    </citation>
    <scope>NUCLEOTIDE SEQUENCE [LARGE SCALE GENOMIC DNA]</scope>
    <source>
        <strain evidence="2">AL3</strain>
        <tissue evidence="2">Liver</tissue>
    </source>
</reference>
<evidence type="ECO:0000313" key="2">
    <source>
        <dbReference type="EMBL" id="MFH4979938.1"/>
    </source>
</evidence>
<dbReference type="Pfam" id="PF10166">
    <property type="entry name" value="DUF2368"/>
    <property type="match status" value="1"/>
</dbReference>
<dbReference type="PANTHER" id="PTHR13411:SF6">
    <property type="entry name" value="PLASMINOGEN RECEPTOR (KT)"/>
    <property type="match status" value="1"/>
</dbReference>
<sequence>MGNILSSSSSDSLFSGQLQKAYDKQIETLIALHSLQFEQKNAYELAKRRDSLSWEFLGAGTLIATIIAIAPIYKSKLLAVPLVPLVFGVGYRYDQCYGSHEQEVKDNANILFNSKPKQFSIIGGPITLQQLDDRIKKSFVEKSD</sequence>
<keyword evidence="1" id="KW-1133">Transmembrane helix</keyword>
<name>A0ABD6EJ67_9BILA</name>
<dbReference type="InterPro" id="IPR019319">
    <property type="entry name" value="Plg-R(KT)"/>
</dbReference>
<dbReference type="EMBL" id="JBGFUD010004847">
    <property type="protein sequence ID" value="MFH4979938.1"/>
    <property type="molecule type" value="Genomic_DNA"/>
</dbReference>
<accession>A0ABD6EJ67</accession>
<dbReference type="AlphaFoldDB" id="A0ABD6EJ67"/>
<dbReference type="PANTHER" id="PTHR13411">
    <property type="entry name" value="PLASMINOGEN RECEPTOR (KT)"/>
    <property type="match status" value="1"/>
</dbReference>
<gene>
    <name evidence="2" type="ORF">AB6A40_006647</name>
</gene>
<keyword evidence="3" id="KW-1185">Reference proteome</keyword>
<comment type="caution">
    <text evidence="2">The sequence shown here is derived from an EMBL/GenBank/DDBJ whole genome shotgun (WGS) entry which is preliminary data.</text>
</comment>
<organism evidence="2 3">
    <name type="scientific">Gnathostoma spinigerum</name>
    <dbReference type="NCBI Taxonomy" id="75299"/>
    <lineage>
        <taxon>Eukaryota</taxon>
        <taxon>Metazoa</taxon>
        <taxon>Ecdysozoa</taxon>
        <taxon>Nematoda</taxon>
        <taxon>Chromadorea</taxon>
        <taxon>Rhabditida</taxon>
        <taxon>Spirurina</taxon>
        <taxon>Gnathostomatomorpha</taxon>
        <taxon>Gnathostomatoidea</taxon>
        <taxon>Gnathostomatidae</taxon>
        <taxon>Gnathostoma</taxon>
    </lineage>
</organism>
<evidence type="ECO:0000313" key="3">
    <source>
        <dbReference type="Proteomes" id="UP001608902"/>
    </source>
</evidence>
<dbReference type="Proteomes" id="UP001608902">
    <property type="component" value="Unassembled WGS sequence"/>
</dbReference>
<feature type="transmembrane region" description="Helical" evidence="1">
    <location>
        <begin position="52"/>
        <end position="73"/>
    </location>
</feature>